<dbReference type="GO" id="GO:0003676">
    <property type="term" value="F:nucleic acid binding"/>
    <property type="evidence" value="ECO:0007669"/>
    <property type="project" value="InterPro"/>
</dbReference>
<dbReference type="PANTHER" id="PTHR20923:SF1">
    <property type="entry name" value="G PATCH DOMAIN AND ANKYRIN REPEAT-CONTAINING PROTEIN 1"/>
    <property type="match status" value="1"/>
</dbReference>
<dbReference type="InterPro" id="IPR002110">
    <property type="entry name" value="Ankyrin_rpt"/>
</dbReference>
<feature type="region of interest" description="Disordered" evidence="2">
    <location>
        <begin position="382"/>
        <end position="408"/>
    </location>
</feature>
<dbReference type="InterPro" id="IPR039146">
    <property type="entry name" value="GPANK1"/>
</dbReference>
<dbReference type="Gene3D" id="1.25.40.20">
    <property type="entry name" value="Ankyrin repeat-containing domain"/>
    <property type="match status" value="1"/>
</dbReference>
<feature type="region of interest" description="Disordered" evidence="2">
    <location>
        <begin position="104"/>
        <end position="130"/>
    </location>
</feature>
<dbReference type="SMART" id="SM00443">
    <property type="entry name" value="G_patch"/>
    <property type="match status" value="1"/>
</dbReference>
<protein>
    <recommendedName>
        <fullName evidence="3">G-patch domain-containing protein</fullName>
    </recommendedName>
</protein>
<dbReference type="Pfam" id="PF12796">
    <property type="entry name" value="Ank_2"/>
    <property type="match status" value="1"/>
</dbReference>
<accession>A0A8S3ZTT7</accession>
<feature type="repeat" description="ANK" evidence="1">
    <location>
        <begin position="170"/>
        <end position="202"/>
    </location>
</feature>
<feature type="compositionally biased region" description="Basic and acidic residues" evidence="2">
    <location>
        <begin position="388"/>
        <end position="408"/>
    </location>
</feature>
<gene>
    <name evidence="4" type="ORF">CUNI_LOCUS18505</name>
</gene>
<comment type="caution">
    <text evidence="4">The sequence shown here is derived from an EMBL/GenBank/DDBJ whole genome shotgun (WGS) entry which is preliminary data.</text>
</comment>
<dbReference type="OrthoDB" id="4735278at2759"/>
<dbReference type="InterPro" id="IPR036770">
    <property type="entry name" value="Ankyrin_rpt-contain_sf"/>
</dbReference>
<dbReference type="AlphaFoldDB" id="A0A8S3ZTT7"/>
<keyword evidence="1" id="KW-0040">ANK repeat</keyword>
<dbReference type="EMBL" id="CAJHNH020005779">
    <property type="protein sequence ID" value="CAG5132947.1"/>
    <property type="molecule type" value="Genomic_DNA"/>
</dbReference>
<evidence type="ECO:0000313" key="4">
    <source>
        <dbReference type="EMBL" id="CAG5132947.1"/>
    </source>
</evidence>
<dbReference type="Pfam" id="PF01585">
    <property type="entry name" value="G-patch"/>
    <property type="match status" value="1"/>
</dbReference>
<organism evidence="4 5">
    <name type="scientific">Candidula unifasciata</name>
    <dbReference type="NCBI Taxonomy" id="100452"/>
    <lineage>
        <taxon>Eukaryota</taxon>
        <taxon>Metazoa</taxon>
        <taxon>Spiralia</taxon>
        <taxon>Lophotrochozoa</taxon>
        <taxon>Mollusca</taxon>
        <taxon>Gastropoda</taxon>
        <taxon>Heterobranchia</taxon>
        <taxon>Euthyneura</taxon>
        <taxon>Panpulmonata</taxon>
        <taxon>Eupulmonata</taxon>
        <taxon>Stylommatophora</taxon>
        <taxon>Helicina</taxon>
        <taxon>Helicoidea</taxon>
        <taxon>Geomitridae</taxon>
        <taxon>Candidula</taxon>
    </lineage>
</organism>
<dbReference type="Proteomes" id="UP000678393">
    <property type="component" value="Unassembled WGS sequence"/>
</dbReference>
<sequence>MAAADASSFCNLIQFVPQLTGKERETEQKNKTACTSEVDECGEDIKHFYEALVSSDAAFNSQVTDSNPEINVIKTNKKDKLDSVSPEINPSSLITACNNDKVARPRKRERTVSSKLHEHKAATHQTSTAQNSYLPHSQTFKLLQAAQMGELKQVSALLTKGVNVNCQDYFGWTPLMVAAKQGNDEIVQYLLKHGCDHTVSSLDGHTAVTLARLGGHEHIVATILDYSRCDLHERIATSNLGAEQEPDLRPDDVAKEKSSGGTYFCQICKREVSLSEKSHETSTVHLFNSGHKSKQPSYLLPETNKGFDMLLKMGWQVDKGLGPHGDGPKYPVKTVLKLDRKGLGIDNCAKKKAKITHFNPNDKSAIEHRSEIPVRTISARKAAQFANKAKEKRDRQRERRLRFEFNDR</sequence>
<feature type="domain" description="G-patch" evidence="3">
    <location>
        <begin position="302"/>
        <end position="348"/>
    </location>
</feature>
<evidence type="ECO:0000313" key="5">
    <source>
        <dbReference type="Proteomes" id="UP000678393"/>
    </source>
</evidence>
<dbReference type="PANTHER" id="PTHR20923">
    <property type="entry name" value="BAT4 PROTEIN-RELATED"/>
    <property type="match status" value="1"/>
</dbReference>
<dbReference type="PROSITE" id="PS50297">
    <property type="entry name" value="ANK_REP_REGION"/>
    <property type="match status" value="1"/>
</dbReference>
<dbReference type="SUPFAM" id="SSF48403">
    <property type="entry name" value="Ankyrin repeat"/>
    <property type="match status" value="1"/>
</dbReference>
<keyword evidence="5" id="KW-1185">Reference proteome</keyword>
<reference evidence="4" key="1">
    <citation type="submission" date="2021-04" db="EMBL/GenBank/DDBJ databases">
        <authorList>
            <consortium name="Molecular Ecology Group"/>
        </authorList>
    </citation>
    <scope>NUCLEOTIDE SEQUENCE</scope>
</reference>
<evidence type="ECO:0000256" key="1">
    <source>
        <dbReference type="PROSITE-ProRule" id="PRU00023"/>
    </source>
</evidence>
<evidence type="ECO:0000259" key="3">
    <source>
        <dbReference type="PROSITE" id="PS50174"/>
    </source>
</evidence>
<dbReference type="PROSITE" id="PS50174">
    <property type="entry name" value="G_PATCH"/>
    <property type="match status" value="1"/>
</dbReference>
<feature type="compositionally biased region" description="Basic and acidic residues" evidence="2">
    <location>
        <begin position="110"/>
        <end position="121"/>
    </location>
</feature>
<evidence type="ECO:0000256" key="2">
    <source>
        <dbReference type="SAM" id="MobiDB-lite"/>
    </source>
</evidence>
<dbReference type="SMART" id="SM00248">
    <property type="entry name" value="ANK"/>
    <property type="match status" value="2"/>
</dbReference>
<proteinExistence type="predicted"/>
<dbReference type="InterPro" id="IPR000467">
    <property type="entry name" value="G_patch_dom"/>
</dbReference>
<name>A0A8S3ZTT7_9EUPU</name>
<dbReference type="PROSITE" id="PS50088">
    <property type="entry name" value="ANK_REPEAT"/>
    <property type="match status" value="1"/>
</dbReference>